<proteinExistence type="predicted"/>
<name>A0ABP9A8K7_9FLAO</name>
<protein>
    <submittedName>
        <fullName evidence="2">Glycosyltransferase family 2 protein</fullName>
    </submittedName>
</protein>
<dbReference type="Pfam" id="PF00535">
    <property type="entry name" value="Glycos_transf_2"/>
    <property type="match status" value="1"/>
</dbReference>
<dbReference type="InterPro" id="IPR029044">
    <property type="entry name" value="Nucleotide-diphossugar_trans"/>
</dbReference>
<dbReference type="PANTHER" id="PTHR43179:SF7">
    <property type="entry name" value="RHAMNOSYLTRANSFERASE WBBL"/>
    <property type="match status" value="1"/>
</dbReference>
<dbReference type="RefSeq" id="WP_264543111.1">
    <property type="nucleotide sequence ID" value="NZ_BAABIP010000022.1"/>
</dbReference>
<keyword evidence="3" id="KW-1185">Reference proteome</keyword>
<feature type="domain" description="Glycosyltransferase 2-like" evidence="1">
    <location>
        <begin position="7"/>
        <end position="188"/>
    </location>
</feature>
<sequence>MFDIAAIIINYNSSDYTINCINSIIEKSKKNLNYQIIVIDNASEKEDFLKLSEKIKSISFSNLQLVRSKINTGFGGGNMHGVQFSNAKYYAFINNDSIFINDCLGIIYNHMENNNEYGICGPMCYKEDGKLLPTLDHFASPIKELFGRSILEKINSEKYPNRKKEYTKPQQGQFVSGSFMMVRSKDFNSVGGFDTNIFLYYEETDVCKRLQKINKFAYLIPDAKFIHYHGASTPKSIAIKTELKISLLYIIRKHYGYLWHKFFLLFLSIRYFFSSLFKSKYWPLFFVLIKGAHLSSSLKQKQKIWEL</sequence>
<dbReference type="PANTHER" id="PTHR43179">
    <property type="entry name" value="RHAMNOSYLTRANSFERASE WBBL"/>
    <property type="match status" value="1"/>
</dbReference>
<accession>A0ABP9A8K7</accession>
<reference evidence="3" key="1">
    <citation type="journal article" date="2019" name="Int. J. Syst. Evol. Microbiol.">
        <title>The Global Catalogue of Microorganisms (GCM) 10K type strain sequencing project: providing services to taxonomists for standard genome sequencing and annotation.</title>
        <authorList>
            <consortium name="The Broad Institute Genomics Platform"/>
            <consortium name="The Broad Institute Genome Sequencing Center for Infectious Disease"/>
            <person name="Wu L."/>
            <person name="Ma J."/>
        </authorList>
    </citation>
    <scope>NUCLEOTIDE SEQUENCE [LARGE SCALE GENOMIC DNA]</scope>
    <source>
        <strain evidence="3">JCM 18198</strain>
    </source>
</reference>
<dbReference type="SUPFAM" id="SSF53448">
    <property type="entry name" value="Nucleotide-diphospho-sugar transferases"/>
    <property type="match status" value="1"/>
</dbReference>
<comment type="caution">
    <text evidence="2">The sequence shown here is derived from an EMBL/GenBank/DDBJ whole genome shotgun (WGS) entry which is preliminary data.</text>
</comment>
<evidence type="ECO:0000313" key="2">
    <source>
        <dbReference type="EMBL" id="GAA4776417.1"/>
    </source>
</evidence>
<gene>
    <name evidence="2" type="ORF">GCM10023230_29350</name>
</gene>
<evidence type="ECO:0000313" key="3">
    <source>
        <dbReference type="Proteomes" id="UP001500141"/>
    </source>
</evidence>
<dbReference type="InterPro" id="IPR001173">
    <property type="entry name" value="Glyco_trans_2-like"/>
</dbReference>
<dbReference type="Gene3D" id="3.90.550.10">
    <property type="entry name" value="Spore Coat Polysaccharide Biosynthesis Protein SpsA, Chain A"/>
    <property type="match status" value="1"/>
</dbReference>
<dbReference type="EMBL" id="BAABIP010000022">
    <property type="protein sequence ID" value="GAA4776417.1"/>
    <property type="molecule type" value="Genomic_DNA"/>
</dbReference>
<dbReference type="Proteomes" id="UP001500141">
    <property type="component" value="Unassembled WGS sequence"/>
</dbReference>
<evidence type="ECO:0000259" key="1">
    <source>
        <dbReference type="Pfam" id="PF00535"/>
    </source>
</evidence>
<dbReference type="CDD" id="cd04186">
    <property type="entry name" value="GT_2_like_c"/>
    <property type="match status" value="1"/>
</dbReference>
<organism evidence="2 3">
    <name type="scientific">Flavobacterium hankyongi</name>
    <dbReference type="NCBI Taxonomy" id="1176532"/>
    <lineage>
        <taxon>Bacteria</taxon>
        <taxon>Pseudomonadati</taxon>
        <taxon>Bacteroidota</taxon>
        <taxon>Flavobacteriia</taxon>
        <taxon>Flavobacteriales</taxon>
        <taxon>Flavobacteriaceae</taxon>
        <taxon>Flavobacterium</taxon>
    </lineage>
</organism>